<dbReference type="InterPro" id="IPR007048">
    <property type="entry name" value="IraD/Gp25-like"/>
</dbReference>
<keyword evidence="3" id="KW-1185">Reference proteome</keyword>
<comment type="caution">
    <text evidence="2">The sequence shown here is derived from an EMBL/GenBank/DDBJ whole genome shotgun (WGS) entry which is preliminary data.</text>
</comment>
<evidence type="ECO:0000313" key="3">
    <source>
        <dbReference type="Proteomes" id="UP000029920"/>
    </source>
</evidence>
<dbReference type="Proteomes" id="UP000029920">
    <property type="component" value="Unassembled WGS sequence"/>
</dbReference>
<dbReference type="SUPFAM" id="SSF160719">
    <property type="entry name" value="gpW/gp25-like"/>
    <property type="match status" value="1"/>
</dbReference>
<reference evidence="2 3" key="1">
    <citation type="journal article" date="2014" name="Genome Announc.">
        <title>Draft genome sequences of eight enterohepatic helicobacter species isolated from both laboratory and wild rodents.</title>
        <authorList>
            <person name="Sheh A."/>
            <person name="Shen Z."/>
            <person name="Fox J.G."/>
        </authorList>
    </citation>
    <scope>NUCLEOTIDE SEQUENCE [LARGE SCALE GENOMIC DNA]</scope>
    <source>
        <strain evidence="2 3">MIT-03-7007</strain>
    </source>
</reference>
<organism evidence="2 3">
    <name type="scientific">Helicobacter apodemus</name>
    <dbReference type="NCBI Taxonomy" id="135569"/>
    <lineage>
        <taxon>Bacteria</taxon>
        <taxon>Pseudomonadati</taxon>
        <taxon>Campylobacterota</taxon>
        <taxon>Epsilonproteobacteria</taxon>
        <taxon>Campylobacterales</taxon>
        <taxon>Helicobacteraceae</taxon>
        <taxon>Helicobacter</taxon>
    </lineage>
</organism>
<feature type="domain" description="IraD/Gp25-like" evidence="1">
    <location>
        <begin position="4"/>
        <end position="87"/>
    </location>
</feature>
<protein>
    <submittedName>
        <fullName evidence="2">Baseplate assembly protein</fullName>
    </submittedName>
</protein>
<dbReference type="Pfam" id="PF04965">
    <property type="entry name" value="GPW_gp25"/>
    <property type="match status" value="1"/>
</dbReference>
<sequence>MKTYQASLEESLKRILETPLGSRVMLPEFGSKLYLLIDRKLDESFKLDFYRYVAEAVEKWEKRIKIERVVLEEVLDSKISYTLYFTNNSSFNGVLNV</sequence>
<gene>
    <name evidence="2" type="ORF">LS72_008690</name>
</gene>
<accession>A0A4U8UBX3</accession>
<dbReference type="Gene3D" id="3.10.450.40">
    <property type="match status" value="1"/>
</dbReference>
<evidence type="ECO:0000259" key="1">
    <source>
        <dbReference type="Pfam" id="PF04965"/>
    </source>
</evidence>
<dbReference type="RefSeq" id="WP_034553531.1">
    <property type="nucleotide sequence ID" value="NZ_JRPC02000024.1"/>
</dbReference>
<name>A0A4U8UBX3_9HELI</name>
<proteinExistence type="predicted"/>
<evidence type="ECO:0000313" key="2">
    <source>
        <dbReference type="EMBL" id="TLE14470.1"/>
    </source>
</evidence>
<dbReference type="EMBL" id="JRPC02000024">
    <property type="protein sequence ID" value="TLE14470.1"/>
    <property type="molecule type" value="Genomic_DNA"/>
</dbReference>
<dbReference type="AlphaFoldDB" id="A0A4U8UBX3"/>